<evidence type="ECO:0000256" key="9">
    <source>
        <dbReference type="PROSITE-ProRule" id="PRU01024"/>
    </source>
</evidence>
<evidence type="ECO:0000256" key="10">
    <source>
        <dbReference type="PROSITE-ProRule" id="PRU10015"/>
    </source>
</evidence>
<dbReference type="Proteomes" id="UP000244729">
    <property type="component" value="Chromosome"/>
</dbReference>
<protein>
    <submittedName>
        <fullName evidence="11">23S rRNA (Uracil(747)-C(5))-methyltransferase RlmC</fullName>
    </submittedName>
</protein>
<keyword evidence="7" id="KW-0408">Iron</keyword>
<name>A0A2S0WTC7_9MICO</name>
<feature type="binding site" evidence="9">
    <location>
        <position position="211"/>
    </location>
    <ligand>
        <name>S-adenosyl-L-methionine</name>
        <dbReference type="ChEBI" id="CHEBI:59789"/>
    </ligand>
</feature>
<evidence type="ECO:0000256" key="5">
    <source>
        <dbReference type="ARBA" id="ARBA00022691"/>
    </source>
</evidence>
<keyword evidence="8" id="KW-0411">Iron-sulfur</keyword>
<dbReference type="NCBIfam" id="NF002909">
    <property type="entry name" value="PRK03522.2-1"/>
    <property type="match status" value="1"/>
</dbReference>
<evidence type="ECO:0000256" key="8">
    <source>
        <dbReference type="ARBA" id="ARBA00023014"/>
    </source>
</evidence>
<evidence type="ECO:0000256" key="4">
    <source>
        <dbReference type="ARBA" id="ARBA00022679"/>
    </source>
</evidence>
<feature type="active site" description="Nucleophile" evidence="9">
    <location>
        <position position="333"/>
    </location>
</feature>
<dbReference type="OrthoDB" id="9804590at2"/>
<dbReference type="GO" id="GO:0046872">
    <property type="term" value="F:metal ion binding"/>
    <property type="evidence" value="ECO:0007669"/>
    <property type="project" value="UniProtKB-KW"/>
</dbReference>
<feature type="active site" evidence="10">
    <location>
        <position position="333"/>
    </location>
</feature>
<dbReference type="Gene3D" id="3.40.50.150">
    <property type="entry name" value="Vaccinia Virus protein VP39"/>
    <property type="match status" value="1"/>
</dbReference>
<dbReference type="AlphaFoldDB" id="A0A2S0WTC7"/>
<dbReference type="InterPro" id="IPR011825">
    <property type="entry name" value="23SrRNA_MeTrfase_RlmC"/>
</dbReference>
<dbReference type="InterPro" id="IPR010280">
    <property type="entry name" value="U5_MeTrfase_fam"/>
</dbReference>
<dbReference type="SUPFAM" id="SSF53335">
    <property type="entry name" value="S-adenosyl-L-methionine-dependent methyltransferases"/>
    <property type="match status" value="1"/>
</dbReference>
<dbReference type="Pfam" id="PF05958">
    <property type="entry name" value="tRNA_U5-meth_tr"/>
    <property type="match status" value="1"/>
</dbReference>
<keyword evidence="2" id="KW-0698">rRNA processing</keyword>
<organism evidence="11 12">
    <name type="scientific">Agromyces badenianii</name>
    <dbReference type="NCBI Taxonomy" id="2080742"/>
    <lineage>
        <taxon>Bacteria</taxon>
        <taxon>Bacillati</taxon>
        <taxon>Actinomycetota</taxon>
        <taxon>Actinomycetes</taxon>
        <taxon>Micrococcales</taxon>
        <taxon>Microbacteriaceae</taxon>
        <taxon>Agromyces</taxon>
    </lineage>
</organism>
<evidence type="ECO:0000256" key="7">
    <source>
        <dbReference type="ARBA" id="ARBA00023004"/>
    </source>
</evidence>
<evidence type="ECO:0000256" key="2">
    <source>
        <dbReference type="ARBA" id="ARBA00022552"/>
    </source>
</evidence>
<dbReference type="InterPro" id="IPR029063">
    <property type="entry name" value="SAM-dependent_MTases_sf"/>
</dbReference>
<accession>A0A2S0WTC7</accession>
<dbReference type="RefSeq" id="WP_108594320.1">
    <property type="nucleotide sequence ID" value="NZ_CP028913.1"/>
</dbReference>
<reference evidence="11 12" key="1">
    <citation type="submission" date="2018-04" db="EMBL/GenBank/DDBJ databases">
        <authorList>
            <person name="Li J."/>
        </authorList>
    </citation>
    <scope>NUCLEOTIDE SEQUENCE [LARGE SCALE GENOMIC DNA]</scope>
    <source>
        <strain evidence="12">30A</strain>
    </source>
</reference>
<dbReference type="KEGG" id="agm:DCE93_01415"/>
<evidence type="ECO:0000313" key="11">
    <source>
        <dbReference type="EMBL" id="AWB94494.1"/>
    </source>
</evidence>
<dbReference type="GO" id="GO:0051539">
    <property type="term" value="F:4 iron, 4 sulfur cluster binding"/>
    <property type="evidence" value="ECO:0007669"/>
    <property type="project" value="UniProtKB-KW"/>
</dbReference>
<evidence type="ECO:0000256" key="6">
    <source>
        <dbReference type="ARBA" id="ARBA00022723"/>
    </source>
</evidence>
<proteinExistence type="inferred from homology"/>
<keyword evidence="1" id="KW-0004">4Fe-4S</keyword>
<gene>
    <name evidence="11" type="ORF">DCE93_01415</name>
</gene>
<keyword evidence="4 9" id="KW-0808">Transferase</keyword>
<dbReference type="EMBL" id="CP028913">
    <property type="protein sequence ID" value="AWB94494.1"/>
    <property type="molecule type" value="Genomic_DNA"/>
</dbReference>
<feature type="binding site" evidence="9">
    <location>
        <position position="240"/>
    </location>
    <ligand>
        <name>S-adenosyl-L-methionine</name>
        <dbReference type="ChEBI" id="CHEBI:59789"/>
    </ligand>
</feature>
<dbReference type="GO" id="GO:0070475">
    <property type="term" value="P:rRNA base methylation"/>
    <property type="evidence" value="ECO:0007669"/>
    <property type="project" value="TreeGrafter"/>
</dbReference>
<dbReference type="PROSITE" id="PS51687">
    <property type="entry name" value="SAM_MT_RNA_M5U"/>
    <property type="match status" value="1"/>
</dbReference>
<dbReference type="PROSITE" id="PS01231">
    <property type="entry name" value="TRMA_2"/>
    <property type="match status" value="1"/>
</dbReference>
<sequence length="385" mass="41349">MDCSYFDAGRCTSCSLMGQPYSAQLAGKQRHAEDLLTAHDGLDWLPPVASPEAGYRNKAKMVIGGTTAAPTIGILDADGHGIDLEACGICSPGHRAAFPVISAFITRAGLTPYDVPSRTGELKHLILTESPDGELMIRFVVRSTEPVGRIRKHLPWLLAELPHARVVTANVLPEHKAVLEGEHEIVFTEASTLPMRLNGVTMHLRPQSFFQTNTEIAAALYVEARDWVRGLAADSAWDLYSGVGGFALHIADAAASVTGIETSVEAVASAELSRTDAALSRVRFEAGDATAFALGEAAAPDLVIVNPPRRGIGRELSGWLEASAVRHVLYSSCNAASLARDLEAMPSLRPVRGRVFDMFPQTTHFEVMVLLERAVPVGAIRAGRR</sequence>
<dbReference type="InterPro" id="IPR030391">
    <property type="entry name" value="MeTrfase_TrmA_CS"/>
</dbReference>
<evidence type="ECO:0000256" key="1">
    <source>
        <dbReference type="ARBA" id="ARBA00022485"/>
    </source>
</evidence>
<evidence type="ECO:0000313" key="12">
    <source>
        <dbReference type="Proteomes" id="UP000244729"/>
    </source>
</evidence>
<dbReference type="InterPro" id="IPR030390">
    <property type="entry name" value="MeTrfase_TrmA_AS"/>
</dbReference>
<dbReference type="PANTHER" id="PTHR11061:SF30">
    <property type="entry name" value="TRNA (URACIL(54)-C(5))-METHYLTRANSFERASE"/>
    <property type="match status" value="1"/>
</dbReference>
<feature type="binding site" evidence="9">
    <location>
        <position position="261"/>
    </location>
    <ligand>
        <name>S-adenosyl-L-methionine</name>
        <dbReference type="ChEBI" id="CHEBI:59789"/>
    </ligand>
</feature>
<dbReference type="Gene3D" id="2.40.50.1070">
    <property type="match status" value="1"/>
</dbReference>
<evidence type="ECO:0000256" key="3">
    <source>
        <dbReference type="ARBA" id="ARBA00022603"/>
    </source>
</evidence>
<dbReference type="PANTHER" id="PTHR11061">
    <property type="entry name" value="RNA M5U METHYLTRANSFERASE"/>
    <property type="match status" value="1"/>
</dbReference>
<comment type="similarity">
    <text evidence="9">Belongs to the class I-like SAM-binding methyltransferase superfamily. RNA M5U methyltransferase family.</text>
</comment>
<dbReference type="PROSITE" id="PS01230">
    <property type="entry name" value="TRMA_1"/>
    <property type="match status" value="1"/>
</dbReference>
<feature type="binding site" evidence="9">
    <location>
        <position position="306"/>
    </location>
    <ligand>
        <name>S-adenosyl-L-methionine</name>
        <dbReference type="ChEBI" id="CHEBI:59789"/>
    </ligand>
</feature>
<dbReference type="GO" id="GO:0070041">
    <property type="term" value="F:rRNA (uridine-C5-)-methyltransferase activity"/>
    <property type="evidence" value="ECO:0007669"/>
    <property type="project" value="TreeGrafter"/>
</dbReference>
<keyword evidence="12" id="KW-1185">Reference proteome</keyword>
<dbReference type="CDD" id="cd02440">
    <property type="entry name" value="AdoMet_MTases"/>
    <property type="match status" value="1"/>
</dbReference>
<keyword evidence="6" id="KW-0479">Metal-binding</keyword>
<keyword evidence="5 9" id="KW-0949">S-adenosyl-L-methionine</keyword>
<keyword evidence="3 9" id="KW-0489">Methyltransferase</keyword>
<dbReference type="NCBIfam" id="TIGR02085">
    <property type="entry name" value="meth_trns_rumB"/>
    <property type="match status" value="1"/>
</dbReference>